<reference evidence="1 2" key="1">
    <citation type="submission" date="2020-08" db="EMBL/GenBank/DDBJ databases">
        <title>Genome public.</title>
        <authorList>
            <person name="Liu C."/>
            <person name="Sun Q."/>
        </authorList>
    </citation>
    <scope>NUCLEOTIDE SEQUENCE [LARGE SCALE GENOMIC DNA]</scope>
    <source>
        <strain evidence="1 2">New-38</strain>
    </source>
</reference>
<sequence>MLTIAIPGREPLHLTHLLLDYNGTIALDGQLIPAVKPRLEALSRSLDISVITADTHGTAQRECAGLPVAVKVFPTDHVAEIKASEARSLSGGVVCIGNGYNDIRMADQAALSICVMGQEGCCAALLGHADIVVTSITDALDLLLKPQRIRATLRT</sequence>
<gene>
    <name evidence="1" type="ORF">H8S34_02765</name>
</gene>
<name>A0ABR7HQF7_9FIRM</name>
<dbReference type="Gene3D" id="3.40.50.1000">
    <property type="entry name" value="HAD superfamily/HAD-like"/>
    <property type="match status" value="1"/>
</dbReference>
<keyword evidence="2" id="KW-1185">Reference proteome</keyword>
<dbReference type="InterPro" id="IPR023214">
    <property type="entry name" value="HAD_sf"/>
</dbReference>
<accession>A0ABR7HQF7</accession>
<organism evidence="1 2">
    <name type="scientific">Pseudoflavonifractor hominis</name>
    <dbReference type="NCBI Taxonomy" id="2763059"/>
    <lineage>
        <taxon>Bacteria</taxon>
        <taxon>Bacillati</taxon>
        <taxon>Bacillota</taxon>
        <taxon>Clostridia</taxon>
        <taxon>Eubacteriales</taxon>
        <taxon>Oscillospiraceae</taxon>
        <taxon>Pseudoflavonifractor</taxon>
    </lineage>
</organism>
<dbReference type="InterPro" id="IPR036412">
    <property type="entry name" value="HAD-like_sf"/>
</dbReference>
<dbReference type="Proteomes" id="UP000660021">
    <property type="component" value="Unassembled WGS sequence"/>
</dbReference>
<dbReference type="RefSeq" id="WP_101692194.1">
    <property type="nucleotide sequence ID" value="NZ_JACOPR010000002.1"/>
</dbReference>
<dbReference type="SUPFAM" id="SSF56784">
    <property type="entry name" value="HAD-like"/>
    <property type="match status" value="1"/>
</dbReference>
<comment type="caution">
    <text evidence="1">The sequence shown here is derived from an EMBL/GenBank/DDBJ whole genome shotgun (WGS) entry which is preliminary data.</text>
</comment>
<protein>
    <submittedName>
        <fullName evidence="1">ATPase P</fullName>
    </submittedName>
</protein>
<proteinExistence type="predicted"/>
<evidence type="ECO:0000313" key="2">
    <source>
        <dbReference type="Proteomes" id="UP000660021"/>
    </source>
</evidence>
<dbReference type="EMBL" id="JACOPR010000002">
    <property type="protein sequence ID" value="MBC5729754.1"/>
    <property type="molecule type" value="Genomic_DNA"/>
</dbReference>
<evidence type="ECO:0000313" key="1">
    <source>
        <dbReference type="EMBL" id="MBC5729754.1"/>
    </source>
</evidence>